<evidence type="ECO:0000256" key="1">
    <source>
        <dbReference type="SAM" id="MobiDB-lite"/>
    </source>
</evidence>
<comment type="caution">
    <text evidence="2">The sequence shown here is derived from an EMBL/GenBank/DDBJ whole genome shotgun (WGS) entry which is preliminary data.</text>
</comment>
<protein>
    <submittedName>
        <fullName evidence="2">Uncharacterized protein</fullName>
    </submittedName>
</protein>
<organism evidence="2 3">
    <name type="scientific">Cyclocybe aegerita</name>
    <name type="common">Black poplar mushroom</name>
    <name type="synonym">Agrocybe aegerita</name>
    <dbReference type="NCBI Taxonomy" id="1973307"/>
    <lineage>
        <taxon>Eukaryota</taxon>
        <taxon>Fungi</taxon>
        <taxon>Dikarya</taxon>
        <taxon>Basidiomycota</taxon>
        <taxon>Agaricomycotina</taxon>
        <taxon>Agaricomycetes</taxon>
        <taxon>Agaricomycetidae</taxon>
        <taxon>Agaricales</taxon>
        <taxon>Agaricineae</taxon>
        <taxon>Bolbitiaceae</taxon>
        <taxon>Cyclocybe</taxon>
    </lineage>
</organism>
<feature type="region of interest" description="Disordered" evidence="1">
    <location>
        <begin position="456"/>
        <end position="479"/>
    </location>
</feature>
<dbReference type="AlphaFoldDB" id="A0A8S0VQ78"/>
<reference evidence="2 3" key="1">
    <citation type="submission" date="2020-01" db="EMBL/GenBank/DDBJ databases">
        <authorList>
            <person name="Gupta K D."/>
        </authorList>
    </citation>
    <scope>NUCLEOTIDE SEQUENCE [LARGE SCALE GENOMIC DNA]</scope>
</reference>
<evidence type="ECO:0000313" key="2">
    <source>
        <dbReference type="EMBL" id="CAA7259009.1"/>
    </source>
</evidence>
<evidence type="ECO:0000313" key="3">
    <source>
        <dbReference type="Proteomes" id="UP000467700"/>
    </source>
</evidence>
<dbReference type="Gene3D" id="3.60.130.30">
    <property type="match status" value="1"/>
</dbReference>
<dbReference type="OrthoDB" id="3020801at2759"/>
<gene>
    <name evidence="2" type="ORF">AAE3_LOCUS1531</name>
</gene>
<accession>A0A8S0VQ78</accession>
<feature type="compositionally biased region" description="Acidic residues" evidence="1">
    <location>
        <begin position="42"/>
        <end position="56"/>
    </location>
</feature>
<proteinExistence type="predicted"/>
<dbReference type="Proteomes" id="UP000467700">
    <property type="component" value="Unassembled WGS sequence"/>
</dbReference>
<feature type="compositionally biased region" description="Polar residues" evidence="1">
    <location>
        <begin position="467"/>
        <end position="479"/>
    </location>
</feature>
<dbReference type="EMBL" id="CACVBS010000013">
    <property type="protein sequence ID" value="CAA7259009.1"/>
    <property type="molecule type" value="Genomic_DNA"/>
</dbReference>
<feature type="region of interest" description="Disordered" evidence="1">
    <location>
        <begin position="38"/>
        <end position="85"/>
    </location>
</feature>
<sequence length="479" mass="53560">MYFLQSLAKFVSPIESLPNFDFGELLWQSVAREREAFKVGADADDPEEPTEVEDGSEMAQTRSSHGDQGGKKRKAEADEAGARDPELDVCRSHQRRRAKRSRIIAAEGSQIRPEVKAHILAASEPIPTDLNLEGLPTACCGYQAMNYKRRTGDEIGSLEELLDDGFRLIPWDGYGIRPFEDANGRTFGALVGQPNDPSYRQACEEVYQLFLELGQMPEFQSGVPKNVRGRFPVLNVGYTHGKGTEAPVNLHEPKNGRPSKHSAHAEALRSNKSLERIATFASSALNLWAPKLFDYCEKHLNKLRKFAPHLWPNFPKSIFPSMAINCSPKAWTRKHRDCMNLPFRLCAITALGRFDPKCGRHMALPDLKLVIEFPPCSTMILPSSTLVHGNIPIHPGETRASFTQFFPSGLFRYVNNGFMTEKALKATNKKEHERVCSEKATCWKMGLDLFSTRSELEGSAQDERTAPPSNGSFLTSHLL</sequence>
<feature type="region of interest" description="Disordered" evidence="1">
    <location>
        <begin position="244"/>
        <end position="265"/>
    </location>
</feature>
<name>A0A8S0VQ78_CYCAE</name>
<keyword evidence="3" id="KW-1185">Reference proteome</keyword>
<feature type="compositionally biased region" description="Basic and acidic residues" evidence="1">
    <location>
        <begin position="64"/>
        <end position="85"/>
    </location>
</feature>